<evidence type="ECO:0000256" key="2">
    <source>
        <dbReference type="ARBA" id="ARBA00005982"/>
    </source>
</evidence>
<accession>A0A2B4S5W1</accession>
<evidence type="ECO:0000256" key="3">
    <source>
        <dbReference type="ARBA" id="ARBA00022692"/>
    </source>
</evidence>
<feature type="transmembrane region" description="Helical" evidence="8">
    <location>
        <begin position="368"/>
        <end position="389"/>
    </location>
</feature>
<evidence type="ECO:0000256" key="5">
    <source>
        <dbReference type="ARBA" id="ARBA00022989"/>
    </source>
</evidence>
<sequence length="555" mass="61569">MASRLSDGGLPPMYDETVGIQREGTSSKKTTLVVLCILFVELCERLTFYGLTANLVFYCRDVLKLSSPLPSTVALAFQGTCFFTPVIGGWLADTVTGRYNVIYGSSLLYIVGTALLTATTYNYPTAYALSIPVKGAFLAVSLILIAIATGGIKANVSPLGADQVKDEGQEMVQKFFDWFYWFIQVGSLIAFTAVVYVQQQVSFFYGYLLTALSMILATLLLLFGRNHYIVHSPKGSFLTDTLRIIGVGIKNKLRCKSYHIQSHWLDGAKDDMGGHFSEEVVEAVKSLVRLVPIFLTFIFYWTIFGQGLTTYLLQGSYMKLEITDKFTFPAASLSVFENASLLLLIPLIDRVVYPGLRRLGFNFTPLRRIGVGLIFAAGSVALAGIIEIVRKRYGRVKQNVFNTTIDASTMSVFYQVPQYILQGVSEALVSVTGLEFAYSQSPPELRGVVMGLCLAMIGLGYYVASLLASIVKHASHSKWYPDDLNKGTLECYLFLLAGLMLVNLAVFLYLALRYHYVADDPDSPEDYKHVKRKRSYKSVNSSSFSDISQNDLDTR</sequence>
<feature type="compositionally biased region" description="Polar residues" evidence="7">
    <location>
        <begin position="537"/>
        <end position="555"/>
    </location>
</feature>
<dbReference type="GO" id="GO:0015833">
    <property type="term" value="P:peptide transport"/>
    <property type="evidence" value="ECO:0007669"/>
    <property type="project" value="UniProtKB-KW"/>
</dbReference>
<evidence type="ECO:0000313" key="10">
    <source>
        <dbReference type="Proteomes" id="UP000225706"/>
    </source>
</evidence>
<comment type="similarity">
    <text evidence="2">Belongs to the major facilitator superfamily. Proton-dependent oligopeptide transporter (POT/PTR) (TC 2.A.17) family.</text>
</comment>
<comment type="subcellular location">
    <subcellularLocation>
        <location evidence="1">Membrane</location>
        <topology evidence="1">Multi-pass membrane protein</topology>
    </subcellularLocation>
</comment>
<dbReference type="InterPro" id="IPR000109">
    <property type="entry name" value="POT_fam"/>
</dbReference>
<keyword evidence="10" id="KW-1185">Reference proteome</keyword>
<organism evidence="9 10">
    <name type="scientific">Stylophora pistillata</name>
    <name type="common">Smooth cauliflower coral</name>
    <dbReference type="NCBI Taxonomy" id="50429"/>
    <lineage>
        <taxon>Eukaryota</taxon>
        <taxon>Metazoa</taxon>
        <taxon>Cnidaria</taxon>
        <taxon>Anthozoa</taxon>
        <taxon>Hexacorallia</taxon>
        <taxon>Scleractinia</taxon>
        <taxon>Astrocoeniina</taxon>
        <taxon>Pocilloporidae</taxon>
        <taxon>Stylophora</taxon>
    </lineage>
</organism>
<feature type="transmembrane region" description="Helical" evidence="8">
    <location>
        <begin position="32"/>
        <end position="57"/>
    </location>
</feature>
<feature type="transmembrane region" description="Helical" evidence="8">
    <location>
        <begin position="178"/>
        <end position="197"/>
    </location>
</feature>
<feature type="transmembrane region" description="Helical" evidence="8">
    <location>
        <begin position="204"/>
        <end position="224"/>
    </location>
</feature>
<dbReference type="Gene3D" id="1.20.1250.20">
    <property type="entry name" value="MFS general substrate transporter like domains"/>
    <property type="match status" value="1"/>
</dbReference>
<comment type="caution">
    <text evidence="9">The sequence shown here is derived from an EMBL/GenBank/DDBJ whole genome shotgun (WGS) entry which is preliminary data.</text>
</comment>
<keyword evidence="3 8" id="KW-0812">Transmembrane</keyword>
<evidence type="ECO:0000256" key="7">
    <source>
        <dbReference type="SAM" id="MobiDB-lite"/>
    </source>
</evidence>
<reference evidence="10" key="1">
    <citation type="journal article" date="2017" name="bioRxiv">
        <title>Comparative analysis of the genomes of Stylophora pistillata and Acropora digitifera provides evidence for extensive differences between species of corals.</title>
        <authorList>
            <person name="Voolstra C.R."/>
            <person name="Li Y."/>
            <person name="Liew Y.J."/>
            <person name="Baumgarten S."/>
            <person name="Zoccola D."/>
            <person name="Flot J.-F."/>
            <person name="Tambutte S."/>
            <person name="Allemand D."/>
            <person name="Aranda M."/>
        </authorList>
    </citation>
    <scope>NUCLEOTIDE SEQUENCE [LARGE SCALE GENOMIC DNA]</scope>
</reference>
<dbReference type="SUPFAM" id="SSF103473">
    <property type="entry name" value="MFS general substrate transporter"/>
    <property type="match status" value="1"/>
</dbReference>
<feature type="transmembrane region" description="Helical" evidence="8">
    <location>
        <begin position="326"/>
        <end position="348"/>
    </location>
</feature>
<evidence type="ECO:0000313" key="9">
    <source>
        <dbReference type="EMBL" id="PFX24423.1"/>
    </source>
</evidence>
<feature type="region of interest" description="Disordered" evidence="7">
    <location>
        <begin position="523"/>
        <end position="555"/>
    </location>
</feature>
<keyword evidence="4" id="KW-0813">Transport</keyword>
<dbReference type="OrthoDB" id="8904098at2759"/>
<feature type="transmembrane region" description="Helical" evidence="8">
    <location>
        <begin position="293"/>
        <end position="314"/>
    </location>
</feature>
<name>A0A2B4S5W1_STYPI</name>
<dbReference type="AlphaFoldDB" id="A0A2B4S5W1"/>
<proteinExistence type="inferred from homology"/>
<feature type="transmembrane region" description="Helical" evidence="8">
    <location>
        <begin position="69"/>
        <end position="90"/>
    </location>
</feature>
<evidence type="ECO:0000256" key="8">
    <source>
        <dbReference type="SAM" id="Phobius"/>
    </source>
</evidence>
<feature type="transmembrane region" description="Helical" evidence="8">
    <location>
        <begin position="102"/>
        <end position="123"/>
    </location>
</feature>
<dbReference type="EMBL" id="LSMT01000177">
    <property type="protein sequence ID" value="PFX24423.1"/>
    <property type="molecule type" value="Genomic_DNA"/>
</dbReference>
<feature type="transmembrane region" description="Helical" evidence="8">
    <location>
        <begin position="448"/>
        <end position="471"/>
    </location>
</feature>
<evidence type="ECO:0000256" key="4">
    <source>
        <dbReference type="ARBA" id="ARBA00022856"/>
    </source>
</evidence>
<gene>
    <name evidence="9" type="primary">slc15a4</name>
    <name evidence="9" type="ORF">AWC38_SpisGene10984</name>
</gene>
<keyword evidence="5 8" id="KW-1133">Transmembrane helix</keyword>
<dbReference type="GO" id="GO:0016020">
    <property type="term" value="C:membrane"/>
    <property type="evidence" value="ECO:0007669"/>
    <property type="project" value="UniProtKB-SubCell"/>
</dbReference>
<keyword evidence="6 8" id="KW-0472">Membrane</keyword>
<feature type="transmembrane region" description="Helical" evidence="8">
    <location>
        <begin position="491"/>
        <end position="512"/>
    </location>
</feature>
<dbReference type="GO" id="GO:0022857">
    <property type="term" value="F:transmembrane transporter activity"/>
    <property type="evidence" value="ECO:0007669"/>
    <property type="project" value="InterPro"/>
</dbReference>
<evidence type="ECO:0000256" key="1">
    <source>
        <dbReference type="ARBA" id="ARBA00004141"/>
    </source>
</evidence>
<keyword evidence="4" id="KW-0653">Protein transport</keyword>
<dbReference type="PANTHER" id="PTHR11654">
    <property type="entry name" value="OLIGOPEPTIDE TRANSPORTER-RELATED"/>
    <property type="match status" value="1"/>
</dbReference>
<evidence type="ECO:0000256" key="6">
    <source>
        <dbReference type="ARBA" id="ARBA00023136"/>
    </source>
</evidence>
<feature type="transmembrane region" description="Helical" evidence="8">
    <location>
        <begin position="135"/>
        <end position="152"/>
    </location>
</feature>
<dbReference type="Pfam" id="PF00854">
    <property type="entry name" value="PTR2"/>
    <property type="match status" value="1"/>
</dbReference>
<keyword evidence="4" id="KW-0571">Peptide transport</keyword>
<dbReference type="InterPro" id="IPR036259">
    <property type="entry name" value="MFS_trans_sf"/>
</dbReference>
<dbReference type="Proteomes" id="UP000225706">
    <property type="component" value="Unassembled WGS sequence"/>
</dbReference>
<protein>
    <submittedName>
        <fullName evidence="9">Solute carrier family 15 member 4</fullName>
    </submittedName>
</protein>